<dbReference type="EMBL" id="JACNQW010000003">
    <property type="protein sequence ID" value="MBC5044741.1"/>
    <property type="molecule type" value="Genomic_DNA"/>
</dbReference>
<dbReference type="AlphaFoldDB" id="A0A8H9ZKB0"/>
<comment type="caution">
    <text evidence="1">The sequence shown here is derived from an EMBL/GenBank/DDBJ whole genome shotgun (WGS) entry which is preliminary data.</text>
</comment>
<evidence type="ECO:0000313" key="2">
    <source>
        <dbReference type="Proteomes" id="UP000646540"/>
    </source>
</evidence>
<sequence>MDQNEYIGFIYSEKIFSTNEKLKSFKESFIYHWRYGHHPDFGKDSLFHKPPCVYPIHLRKVHVNTGLYTNAYGISGTEECWKNWSTGRYNSSGNKKQIPTSDSYLIYAVCENRNAGVLDFWFPPAHKEAEFEPSVQGMVELADKFYEKISGKPMGRDKEPWHSDFLV</sequence>
<evidence type="ECO:0000313" key="1">
    <source>
        <dbReference type="EMBL" id="MBC5044741.1"/>
    </source>
</evidence>
<protein>
    <submittedName>
        <fullName evidence="1">Type II toxin-antitoxin system YafO family toxin</fullName>
    </submittedName>
</protein>
<organism evidence="1 2">
    <name type="scientific">Klebsiella quasipneumoniae</name>
    <dbReference type="NCBI Taxonomy" id="1463165"/>
    <lineage>
        <taxon>Bacteria</taxon>
        <taxon>Pseudomonadati</taxon>
        <taxon>Pseudomonadota</taxon>
        <taxon>Gammaproteobacteria</taxon>
        <taxon>Enterobacterales</taxon>
        <taxon>Enterobacteriaceae</taxon>
        <taxon>Klebsiella/Raoultella group</taxon>
        <taxon>Klebsiella</taxon>
        <taxon>Klebsiella pneumoniae complex</taxon>
    </lineage>
</organism>
<accession>A0A8H9ZKB0</accession>
<gene>
    <name evidence="1" type="ORF">H8L09_05110</name>
</gene>
<reference evidence="1" key="1">
    <citation type="submission" date="2020-08" db="EMBL/GenBank/DDBJ databases">
        <title>Genomic evolution and epidemiology of Klebsiella pneumoniae from a major hospital in Beijing, China, over a fifteen-year period: dissemination of known and novel high-risk clones.</title>
        <authorList>
            <person name="Palmieri M."/>
        </authorList>
    </citation>
    <scope>NUCLEOTIDE SEQUENCE</scope>
    <source>
        <strain evidence="1">K7050</strain>
    </source>
</reference>
<dbReference type="Proteomes" id="UP000646540">
    <property type="component" value="Unassembled WGS sequence"/>
</dbReference>
<dbReference type="RefSeq" id="WP_074195330.1">
    <property type="nucleotide sequence ID" value="NZ_FLJU01000015.1"/>
</dbReference>
<name>A0A8H9ZKB0_9ENTR</name>
<proteinExistence type="predicted"/>